<comment type="caution">
    <text evidence="1">The sequence shown here is derived from an EMBL/GenBank/DDBJ whole genome shotgun (WGS) entry which is preliminary data.</text>
</comment>
<dbReference type="EMBL" id="AEVD01000006">
    <property type="protein sequence ID" value="EFX36811.1"/>
    <property type="molecule type" value="Genomic_DNA"/>
</dbReference>
<accession>E8K005</accession>
<evidence type="ECO:0000313" key="2">
    <source>
        <dbReference type="Proteomes" id="UP000002815"/>
    </source>
</evidence>
<keyword evidence="2" id="KW-1185">Reference proteome</keyword>
<evidence type="ECO:0000313" key="1">
    <source>
        <dbReference type="EMBL" id="EFX36811.1"/>
    </source>
</evidence>
<dbReference type="HOGENOM" id="CLU_3222663_0_0_9"/>
<proteinExistence type="predicted"/>
<reference evidence="1 2" key="1">
    <citation type="submission" date="2010-12" db="EMBL/GenBank/DDBJ databases">
        <authorList>
            <person name="Muzny D."/>
            <person name="Qin X."/>
            <person name="Deng J."/>
            <person name="Jiang H."/>
            <person name="Liu Y."/>
            <person name="Qu J."/>
            <person name="Song X.-Z."/>
            <person name="Zhang L."/>
            <person name="Thornton R."/>
            <person name="Coyle M."/>
            <person name="Francisco L."/>
            <person name="Jackson L."/>
            <person name="Javaid M."/>
            <person name="Korchina V."/>
            <person name="Kovar C."/>
            <person name="Mata R."/>
            <person name="Mathew T."/>
            <person name="Ngo R."/>
            <person name="Nguyen L."/>
            <person name="Nguyen N."/>
            <person name="Okwuonu G."/>
            <person name="Ongeri F."/>
            <person name="Pham C."/>
            <person name="Simmons D."/>
            <person name="Wilczek-Boney K."/>
            <person name="Hale W."/>
            <person name="Jakkamsetti A."/>
            <person name="Pham P."/>
            <person name="Ruth R."/>
            <person name="San Lucas F."/>
            <person name="Warren J."/>
            <person name="Zhang J."/>
            <person name="Zhao Z."/>
            <person name="Zhou C."/>
            <person name="Zhu D."/>
            <person name="Lee S."/>
            <person name="Bess C."/>
            <person name="Blankenburg K."/>
            <person name="Forbes L."/>
            <person name="Fu Q."/>
            <person name="Gubbala S."/>
            <person name="Hirani K."/>
            <person name="Jayaseelan J.C."/>
            <person name="Lara F."/>
            <person name="Munidasa M."/>
            <person name="Palculict T."/>
            <person name="Patil S."/>
            <person name="Pu L.-L."/>
            <person name="Saada N."/>
            <person name="Tang L."/>
            <person name="Weissenberger G."/>
            <person name="Zhu Y."/>
            <person name="Hemphill L."/>
            <person name="Shang Y."/>
            <person name="Youmans B."/>
            <person name="Ayvaz T."/>
            <person name="Ross M."/>
            <person name="Santibanez J."/>
            <person name="Aqrawi P."/>
            <person name="Gross S."/>
            <person name="Joshi V."/>
            <person name="Fowler G."/>
            <person name="Nazareth L."/>
            <person name="Reid J."/>
            <person name="Worley K."/>
            <person name="Petrosino J."/>
            <person name="Highlander S."/>
            <person name="Gibbs R."/>
        </authorList>
    </citation>
    <scope>NUCLEOTIDE SEQUENCE [LARGE SCALE GENOMIC DNA]</scope>
    <source>
        <strain evidence="1 2">ATCC 700779</strain>
    </source>
</reference>
<sequence>MFFLFLDDFSFLEKIFKNKIPTSYIILHKQKKRPNQMALTLVSV</sequence>
<protein>
    <submittedName>
        <fullName evidence="1">Uncharacterized protein</fullName>
    </submittedName>
</protein>
<name>E8K005_9STRE</name>
<dbReference type="Proteomes" id="UP000002815">
    <property type="component" value="Unassembled WGS sequence"/>
</dbReference>
<gene>
    <name evidence="1" type="ORF">HMPREF9423_0818</name>
</gene>
<organism evidence="1 2">
    <name type="scientific">Streptococcus infantis ATCC 700779</name>
    <dbReference type="NCBI Taxonomy" id="889204"/>
    <lineage>
        <taxon>Bacteria</taxon>
        <taxon>Bacillati</taxon>
        <taxon>Bacillota</taxon>
        <taxon>Bacilli</taxon>
        <taxon>Lactobacillales</taxon>
        <taxon>Streptococcaceae</taxon>
        <taxon>Streptococcus</taxon>
    </lineage>
</organism>
<dbReference type="AlphaFoldDB" id="E8K005"/>